<evidence type="ECO:0000256" key="2">
    <source>
        <dbReference type="SAM" id="Phobius"/>
    </source>
</evidence>
<keyword evidence="2" id="KW-0812">Transmembrane</keyword>
<feature type="region of interest" description="Disordered" evidence="1">
    <location>
        <begin position="72"/>
        <end position="104"/>
    </location>
</feature>
<evidence type="ECO:0000256" key="1">
    <source>
        <dbReference type="SAM" id="MobiDB-lite"/>
    </source>
</evidence>
<name>A0A139IFR8_9PEZI</name>
<dbReference type="Proteomes" id="UP000073492">
    <property type="component" value="Unassembled WGS sequence"/>
</dbReference>
<feature type="compositionally biased region" description="Polar residues" evidence="1">
    <location>
        <begin position="83"/>
        <end position="92"/>
    </location>
</feature>
<evidence type="ECO:0008006" key="5">
    <source>
        <dbReference type="Google" id="ProtNLM"/>
    </source>
</evidence>
<keyword evidence="4" id="KW-1185">Reference proteome</keyword>
<evidence type="ECO:0000313" key="3">
    <source>
        <dbReference type="EMBL" id="KXT13422.1"/>
    </source>
</evidence>
<reference evidence="3 4" key="1">
    <citation type="submission" date="2015-07" db="EMBL/GenBank/DDBJ databases">
        <title>Comparative genomics of the Sigatoka disease complex on banana suggests a link between parallel evolutionary changes in Pseudocercospora fijiensis and Pseudocercospora eumusae and increased virulence on the banana host.</title>
        <authorList>
            <person name="Chang T.-C."/>
            <person name="Salvucci A."/>
            <person name="Crous P.W."/>
            <person name="Stergiopoulos I."/>
        </authorList>
    </citation>
    <scope>NUCLEOTIDE SEQUENCE [LARGE SCALE GENOMIC DNA]</scope>
    <source>
        <strain evidence="3 4">CBS 116634</strain>
    </source>
</reference>
<feature type="transmembrane region" description="Helical" evidence="2">
    <location>
        <begin position="33"/>
        <end position="50"/>
    </location>
</feature>
<dbReference type="PANTHER" id="PTHR39218">
    <property type="entry name" value="OXIDOREDUCTASE 14 KDA SUBUNIT, PUTATIVE (AFU_ORTHOLOGUE AFUA_1G12110)-RELATED"/>
    <property type="match status" value="1"/>
</dbReference>
<proteinExistence type="predicted"/>
<organism evidence="3 4">
    <name type="scientific">Pseudocercospora musae</name>
    <dbReference type="NCBI Taxonomy" id="113226"/>
    <lineage>
        <taxon>Eukaryota</taxon>
        <taxon>Fungi</taxon>
        <taxon>Dikarya</taxon>
        <taxon>Ascomycota</taxon>
        <taxon>Pezizomycotina</taxon>
        <taxon>Dothideomycetes</taxon>
        <taxon>Dothideomycetidae</taxon>
        <taxon>Mycosphaerellales</taxon>
        <taxon>Mycosphaerellaceae</taxon>
        <taxon>Pseudocercospora</taxon>
    </lineage>
</organism>
<evidence type="ECO:0000313" key="4">
    <source>
        <dbReference type="Proteomes" id="UP000073492"/>
    </source>
</evidence>
<sequence length="104" mass="12197">MVNKILFWSGFGLAVRFWQLGIEMRPFFQRENWIIYPIYGTLGASFGYWLQGVENNQMRYLADARQRLIEKRRRRQERESGLNEGSNWQKNQEGAVASQAGAHA</sequence>
<dbReference type="STRING" id="113226.A0A139IFR8"/>
<protein>
    <recommendedName>
        <fullName evidence="5">NADH-ubiquinone oxidoreductase 14 kDa subunit</fullName>
    </recommendedName>
</protein>
<keyword evidence="2" id="KW-1133">Transmembrane helix</keyword>
<dbReference type="AlphaFoldDB" id="A0A139IFR8"/>
<comment type="caution">
    <text evidence="3">The sequence shown here is derived from an EMBL/GenBank/DDBJ whole genome shotgun (WGS) entry which is preliminary data.</text>
</comment>
<dbReference type="PANTHER" id="PTHR39218:SF1">
    <property type="entry name" value="OXIDOREDUCTASE 14 KDA SUBUNIT, PUTATIVE (AFU_ORTHOLOGUE AFUA_1G12110)-RELATED"/>
    <property type="match status" value="1"/>
</dbReference>
<dbReference type="EMBL" id="LFZO01000118">
    <property type="protein sequence ID" value="KXT13422.1"/>
    <property type="molecule type" value="Genomic_DNA"/>
</dbReference>
<gene>
    <name evidence="3" type="ORF">AC579_9920</name>
</gene>
<keyword evidence="2" id="KW-0472">Membrane</keyword>
<dbReference type="OrthoDB" id="2141050at2759"/>
<accession>A0A139IFR8</accession>